<evidence type="ECO:0000256" key="1">
    <source>
        <dbReference type="SAM" id="Phobius"/>
    </source>
</evidence>
<keyword evidence="3" id="KW-1185">Reference proteome</keyword>
<evidence type="ECO:0000313" key="4">
    <source>
        <dbReference type="RefSeq" id="XP_033536706.1"/>
    </source>
</evidence>
<organism evidence="2">
    <name type="scientific">Eremomyces bilateralis CBS 781.70</name>
    <dbReference type="NCBI Taxonomy" id="1392243"/>
    <lineage>
        <taxon>Eukaryota</taxon>
        <taxon>Fungi</taxon>
        <taxon>Dikarya</taxon>
        <taxon>Ascomycota</taxon>
        <taxon>Pezizomycotina</taxon>
        <taxon>Dothideomycetes</taxon>
        <taxon>Dothideomycetes incertae sedis</taxon>
        <taxon>Eremomycetales</taxon>
        <taxon>Eremomycetaceae</taxon>
        <taxon>Eremomyces</taxon>
    </lineage>
</organism>
<reference evidence="4" key="2">
    <citation type="submission" date="2020-04" db="EMBL/GenBank/DDBJ databases">
        <authorList>
            <consortium name="NCBI Genome Project"/>
        </authorList>
    </citation>
    <scope>NUCLEOTIDE SEQUENCE</scope>
    <source>
        <strain evidence="4">CBS 781.70</strain>
    </source>
</reference>
<sequence length="259" mass="29014">MILLQANGTYDAKVQKAGLDYTTAIKACMNNGDAPYIAVFEDDVIFSNGWVARTVELLSDLEAQNEHWSDMRLFTPERSMGWSPTTVKLATFLSIAPAILAAVLIPRIRILRKAIDPRTVRWVVPIVVPLTVWFILEAGKYSIFPPSPGLHQQRWGCCTQAIVFSRKTLSEMVPCLDLTVLDRPYDLAIRDCAFSLNLHRWIAQPSLVQHLGFKSLINPNRSSADAVWSVSFEDMDGHAVLQQQKRLVQQIYGSSGILS</sequence>
<proteinExistence type="predicted"/>
<protein>
    <submittedName>
        <fullName evidence="2 4">Uncharacterized protein</fullName>
    </submittedName>
</protein>
<name>A0A6G1GAI2_9PEZI</name>
<keyword evidence="1" id="KW-0812">Transmembrane</keyword>
<dbReference type="GO" id="GO:0016757">
    <property type="term" value="F:glycosyltransferase activity"/>
    <property type="evidence" value="ECO:0007669"/>
    <property type="project" value="InterPro"/>
</dbReference>
<dbReference type="PANTHER" id="PTHR31410:SF1">
    <property type="entry name" value="POST-GPI ATTACHMENT TO PROTEINS FACTOR 4"/>
    <property type="match status" value="1"/>
</dbReference>
<dbReference type="Proteomes" id="UP000504638">
    <property type="component" value="Unplaced"/>
</dbReference>
<dbReference type="RefSeq" id="XP_033536706.1">
    <property type="nucleotide sequence ID" value="XM_033674651.1"/>
</dbReference>
<dbReference type="GeneID" id="54415221"/>
<keyword evidence="1" id="KW-1133">Transmembrane helix</keyword>
<dbReference type="InterPro" id="IPR029675">
    <property type="entry name" value="PGAP4"/>
</dbReference>
<dbReference type="EMBL" id="ML975152">
    <property type="protein sequence ID" value="KAF1815075.1"/>
    <property type="molecule type" value="Genomic_DNA"/>
</dbReference>
<gene>
    <name evidence="2 4" type="ORF">P152DRAFT_244515</name>
</gene>
<dbReference type="AlphaFoldDB" id="A0A6G1GAI2"/>
<accession>A0A6G1GAI2</accession>
<evidence type="ECO:0000313" key="2">
    <source>
        <dbReference type="EMBL" id="KAF1815075.1"/>
    </source>
</evidence>
<reference evidence="4" key="3">
    <citation type="submission" date="2025-04" db="UniProtKB">
        <authorList>
            <consortium name="RefSeq"/>
        </authorList>
    </citation>
    <scope>IDENTIFICATION</scope>
    <source>
        <strain evidence="4">CBS 781.70</strain>
    </source>
</reference>
<feature type="transmembrane region" description="Helical" evidence="1">
    <location>
        <begin position="89"/>
        <end position="108"/>
    </location>
</feature>
<reference evidence="2 4" key="1">
    <citation type="submission" date="2020-01" db="EMBL/GenBank/DDBJ databases">
        <authorList>
            <consortium name="DOE Joint Genome Institute"/>
            <person name="Haridas S."/>
            <person name="Albert R."/>
            <person name="Binder M."/>
            <person name="Bloem J."/>
            <person name="Labutti K."/>
            <person name="Salamov A."/>
            <person name="Andreopoulos B."/>
            <person name="Baker S.E."/>
            <person name="Barry K."/>
            <person name="Bills G."/>
            <person name="Bluhm B.H."/>
            <person name="Cannon C."/>
            <person name="Castanera R."/>
            <person name="Culley D.E."/>
            <person name="Daum C."/>
            <person name="Ezra D."/>
            <person name="Gonzalez J.B."/>
            <person name="Henrissat B."/>
            <person name="Kuo A."/>
            <person name="Liang C."/>
            <person name="Lipzen A."/>
            <person name="Lutzoni F."/>
            <person name="Magnuson J."/>
            <person name="Mondo S."/>
            <person name="Nolan M."/>
            <person name="Ohm R."/>
            <person name="Pangilinan J."/>
            <person name="Park H.-J."/>
            <person name="Ramirez L."/>
            <person name="Alfaro M."/>
            <person name="Sun H."/>
            <person name="Tritt A."/>
            <person name="Yoshinaga Y."/>
            <person name="Zwiers L.-H."/>
            <person name="Turgeon B.G."/>
            <person name="Goodwin S.B."/>
            <person name="Spatafora J.W."/>
            <person name="Crous P.W."/>
            <person name="Grigoriev I.V."/>
        </authorList>
    </citation>
    <scope>NUCLEOTIDE SEQUENCE</scope>
    <source>
        <strain evidence="2 4">CBS 781.70</strain>
    </source>
</reference>
<evidence type="ECO:0000313" key="3">
    <source>
        <dbReference type="Proteomes" id="UP000504638"/>
    </source>
</evidence>
<dbReference type="GO" id="GO:0006506">
    <property type="term" value="P:GPI anchor biosynthetic process"/>
    <property type="evidence" value="ECO:0007669"/>
    <property type="project" value="InterPro"/>
</dbReference>
<keyword evidence="1" id="KW-0472">Membrane</keyword>
<dbReference type="GO" id="GO:0000139">
    <property type="term" value="C:Golgi membrane"/>
    <property type="evidence" value="ECO:0007669"/>
    <property type="project" value="InterPro"/>
</dbReference>
<dbReference type="PANTHER" id="PTHR31410">
    <property type="entry name" value="TRANSMEMBRANE PROTEIN 246"/>
    <property type="match status" value="1"/>
</dbReference>
<dbReference type="OrthoDB" id="2016523at2759"/>